<evidence type="ECO:0000256" key="1">
    <source>
        <dbReference type="SAM" id="Phobius"/>
    </source>
</evidence>
<sequence length="202" mass="22020">MTETGEPAQGAQQVAQPAQRAQRRSSALWTHKDGVVFGIGVLAAGVMAVVGLVDIPPFWMFMLCFVIAAVVALITRTVSTRTLRQKVNALWLALGCSLLIPLGSVAYQQWFDDANKDEIFRLIATGPDTGVWRPAIGPGESLDRFAYSPIPGGREVHVRCYVDLPGQNRWYDVISPSDGWLPDDAIVPVPHLPTPEIPECSD</sequence>
<accession>A0ABW1BKP7</accession>
<keyword evidence="3" id="KW-1185">Reference proteome</keyword>
<evidence type="ECO:0008006" key="4">
    <source>
        <dbReference type="Google" id="ProtNLM"/>
    </source>
</evidence>
<dbReference type="RefSeq" id="WP_219543026.1">
    <property type="nucleotide sequence ID" value="NZ_JAHKRN010000001.1"/>
</dbReference>
<feature type="transmembrane region" description="Helical" evidence="1">
    <location>
        <begin position="90"/>
        <end position="111"/>
    </location>
</feature>
<comment type="caution">
    <text evidence="2">The sequence shown here is derived from an EMBL/GenBank/DDBJ whole genome shotgun (WGS) entry which is preliminary data.</text>
</comment>
<dbReference type="EMBL" id="JBHSNW010000001">
    <property type="protein sequence ID" value="MFC5813622.1"/>
    <property type="molecule type" value="Genomic_DNA"/>
</dbReference>
<feature type="transmembrane region" description="Helical" evidence="1">
    <location>
        <begin position="34"/>
        <end position="53"/>
    </location>
</feature>
<keyword evidence="1" id="KW-1133">Transmembrane helix</keyword>
<dbReference type="Proteomes" id="UP001596096">
    <property type="component" value="Unassembled WGS sequence"/>
</dbReference>
<evidence type="ECO:0000313" key="3">
    <source>
        <dbReference type="Proteomes" id="UP001596096"/>
    </source>
</evidence>
<reference evidence="3" key="1">
    <citation type="journal article" date="2019" name="Int. J. Syst. Evol. Microbiol.">
        <title>The Global Catalogue of Microorganisms (GCM) 10K type strain sequencing project: providing services to taxonomists for standard genome sequencing and annotation.</title>
        <authorList>
            <consortium name="The Broad Institute Genomics Platform"/>
            <consortium name="The Broad Institute Genome Sequencing Center for Infectious Disease"/>
            <person name="Wu L."/>
            <person name="Ma J."/>
        </authorList>
    </citation>
    <scope>NUCLEOTIDE SEQUENCE [LARGE SCALE GENOMIC DNA]</scope>
    <source>
        <strain evidence="3">CGMCC 4.7106</strain>
    </source>
</reference>
<protein>
    <recommendedName>
        <fullName evidence="4">DUF4190 domain-containing protein</fullName>
    </recommendedName>
</protein>
<keyword evidence="1" id="KW-0812">Transmembrane</keyword>
<proteinExistence type="predicted"/>
<gene>
    <name evidence="2" type="ORF">ACFPUY_00930</name>
</gene>
<organism evidence="2 3">
    <name type="scientific">Nonomuraea harbinensis</name>
    <dbReference type="NCBI Taxonomy" id="1286938"/>
    <lineage>
        <taxon>Bacteria</taxon>
        <taxon>Bacillati</taxon>
        <taxon>Actinomycetota</taxon>
        <taxon>Actinomycetes</taxon>
        <taxon>Streptosporangiales</taxon>
        <taxon>Streptosporangiaceae</taxon>
        <taxon>Nonomuraea</taxon>
    </lineage>
</organism>
<evidence type="ECO:0000313" key="2">
    <source>
        <dbReference type="EMBL" id="MFC5813622.1"/>
    </source>
</evidence>
<name>A0ABW1BKP7_9ACTN</name>
<keyword evidence="1" id="KW-0472">Membrane</keyword>
<feature type="transmembrane region" description="Helical" evidence="1">
    <location>
        <begin position="59"/>
        <end position="78"/>
    </location>
</feature>